<proteinExistence type="predicted"/>
<comment type="caution">
    <text evidence="1">The sequence shown here is derived from an EMBL/GenBank/DDBJ whole genome shotgun (WGS) entry which is preliminary data.</text>
</comment>
<sequence length="106" mass="11134">MASFGDPPGERALVGDTHDEALLTGHQLSSYGHGSFLAGDGSWDKMPVVPGLATPHIVAMIEEKPDPLTIFSAWYEEAGKSEPNDPSAMSLATVGPDGMPAVRMVL</sequence>
<gene>
    <name evidence="1" type="ORF">LDC_0677</name>
</gene>
<organism evidence="1">
    <name type="scientific">sediment metagenome</name>
    <dbReference type="NCBI Taxonomy" id="749907"/>
    <lineage>
        <taxon>unclassified sequences</taxon>
        <taxon>metagenomes</taxon>
        <taxon>ecological metagenomes</taxon>
    </lineage>
</organism>
<accession>D9PGN0</accession>
<dbReference type="EMBL" id="ADZX01000277">
    <property type="protein sequence ID" value="EFK97285.1"/>
    <property type="molecule type" value="Genomic_DNA"/>
</dbReference>
<evidence type="ECO:0000313" key="1">
    <source>
        <dbReference type="EMBL" id="EFK97285.1"/>
    </source>
</evidence>
<dbReference type="InterPro" id="IPR012349">
    <property type="entry name" value="Split_barrel_FMN-bd"/>
</dbReference>
<dbReference type="AlphaFoldDB" id="D9PGN0"/>
<reference evidence="1" key="2">
    <citation type="journal article" date="2011" name="Microb. Ecol.">
        <title>Taxonomic and Functional Metagenomic Profiling of the Microbial Community in the Anoxic Sediment of a Sub-saline Shallow Lake (Laguna de Carrizo, Central Spain).</title>
        <authorList>
            <person name="Ferrer M."/>
            <person name="Guazzaroni M.E."/>
            <person name="Richter M."/>
            <person name="Garcia-Salamanca A."/>
            <person name="Yarza P."/>
            <person name="Suarez-Suarez A."/>
            <person name="Solano J."/>
            <person name="Alcaide M."/>
            <person name="van Dillewijn P."/>
            <person name="Molina-Henares M.A."/>
            <person name="Lopez-Cortes N."/>
            <person name="Al-Ramahi Y."/>
            <person name="Guerrero C."/>
            <person name="Acosta A."/>
            <person name="de Eugenio L.I."/>
            <person name="Martinez V."/>
            <person name="Marques S."/>
            <person name="Rojo F."/>
            <person name="Santero E."/>
            <person name="Genilloud O."/>
            <person name="Perez-Perez J."/>
            <person name="Rossello-Mora R."/>
            <person name="Ramos J.L."/>
        </authorList>
    </citation>
    <scope>NUCLEOTIDE SEQUENCE</scope>
</reference>
<name>D9PGN0_9ZZZZ</name>
<dbReference type="SUPFAM" id="SSF50475">
    <property type="entry name" value="FMN-binding split barrel"/>
    <property type="match status" value="1"/>
</dbReference>
<protein>
    <submittedName>
        <fullName evidence="1">Pyridoxamine 5'-phosphate oxidase</fullName>
    </submittedName>
</protein>
<reference evidence="1" key="1">
    <citation type="submission" date="2010-07" db="EMBL/GenBank/DDBJ databases">
        <authorList>
            <consortium name="CONSOLIDER consortium CSD2007-00005"/>
            <person name="Guazzaroni M.-E."/>
            <person name="Richter M."/>
            <person name="Garcia-Salamanca A."/>
            <person name="Yarza P."/>
            <person name="Ferrer M."/>
        </authorList>
    </citation>
    <scope>NUCLEOTIDE SEQUENCE</scope>
</reference>
<dbReference type="Gene3D" id="2.30.110.10">
    <property type="entry name" value="Electron Transport, Fmn-binding Protein, Chain A"/>
    <property type="match status" value="1"/>
</dbReference>
<feature type="non-terminal residue" evidence="1">
    <location>
        <position position="106"/>
    </location>
</feature>